<dbReference type="InterPro" id="IPR011989">
    <property type="entry name" value="ARM-like"/>
</dbReference>
<dbReference type="Gene3D" id="1.25.10.10">
    <property type="entry name" value="Leucine-rich Repeat Variant"/>
    <property type="match status" value="1"/>
</dbReference>
<reference evidence="3" key="1">
    <citation type="submission" date="2015-09" db="EMBL/GenBank/DDBJ databases">
        <authorList>
            <person name="Fill T.P."/>
            <person name="Baretta J.F."/>
            <person name="de Almeida L.G."/>
            <person name="Rocha M."/>
            <person name="de Souza D.H."/>
            <person name="Malavazi I."/>
            <person name="Cerdeira L.T."/>
            <person name="Hong H."/>
            <person name="Samborskyy M."/>
            <person name="de Vasconcelos A.T."/>
            <person name="Leadlay P."/>
            <person name="Rodrigues-Filho E."/>
        </authorList>
    </citation>
    <scope>NUCLEOTIDE SEQUENCE [LARGE SCALE GENOMIC DNA]</scope>
    <source>
        <strain evidence="3">LaBioMMi 136</strain>
    </source>
</reference>
<dbReference type="Pfam" id="PF05729">
    <property type="entry name" value="NACHT"/>
    <property type="match status" value="1"/>
</dbReference>
<dbReference type="EMBL" id="LJBN01000124">
    <property type="protein sequence ID" value="OOQ87523.1"/>
    <property type="molecule type" value="Genomic_DNA"/>
</dbReference>
<dbReference type="InterPro" id="IPR016024">
    <property type="entry name" value="ARM-type_fold"/>
</dbReference>
<evidence type="ECO:0000259" key="1">
    <source>
        <dbReference type="PROSITE" id="PS50837"/>
    </source>
</evidence>
<dbReference type="Pfam" id="PF23238">
    <property type="entry name" value="DUF7068"/>
    <property type="match status" value="1"/>
</dbReference>
<dbReference type="SUPFAM" id="SSF52540">
    <property type="entry name" value="P-loop containing nucleoside triphosphate hydrolases"/>
    <property type="match status" value="1"/>
</dbReference>
<dbReference type="GO" id="GO:0017000">
    <property type="term" value="P:antibiotic biosynthetic process"/>
    <property type="evidence" value="ECO:0007669"/>
    <property type="project" value="UniProtKB-ARBA"/>
</dbReference>
<dbReference type="SUPFAM" id="SSF48371">
    <property type="entry name" value="ARM repeat"/>
    <property type="match status" value="1"/>
</dbReference>
<evidence type="ECO:0000313" key="3">
    <source>
        <dbReference type="Proteomes" id="UP000190744"/>
    </source>
</evidence>
<gene>
    <name evidence="2" type="ORF">PEBR_20398</name>
</gene>
<dbReference type="GO" id="GO:0072330">
    <property type="term" value="P:monocarboxylic acid biosynthetic process"/>
    <property type="evidence" value="ECO:0007669"/>
    <property type="project" value="UniProtKB-ARBA"/>
</dbReference>
<dbReference type="InterPro" id="IPR007111">
    <property type="entry name" value="NACHT_NTPase"/>
</dbReference>
<dbReference type="SMART" id="SM00382">
    <property type="entry name" value="AAA"/>
    <property type="match status" value="1"/>
</dbReference>
<dbReference type="PANTHER" id="PTHR46312:SF2">
    <property type="entry name" value="NUCLEOTIDE-BINDING OLIGOMERIZATION DOMAIN-CONTAINING PROTEIN 2-LIKE"/>
    <property type="match status" value="1"/>
</dbReference>
<dbReference type="InterPro" id="IPR055496">
    <property type="entry name" value="DUF7068"/>
</dbReference>
<dbReference type="PROSITE" id="PS50837">
    <property type="entry name" value="NACHT"/>
    <property type="match status" value="1"/>
</dbReference>
<dbReference type="Gene3D" id="3.40.50.300">
    <property type="entry name" value="P-loop containing nucleotide triphosphate hydrolases"/>
    <property type="match status" value="1"/>
</dbReference>
<name>A0A1S9RPT8_PENBI</name>
<protein>
    <recommendedName>
        <fullName evidence="1">NACHT domain-containing protein</fullName>
    </recommendedName>
</protein>
<dbReference type="Proteomes" id="UP000190744">
    <property type="component" value="Unassembled WGS sequence"/>
</dbReference>
<feature type="domain" description="NACHT" evidence="1">
    <location>
        <begin position="395"/>
        <end position="523"/>
    </location>
</feature>
<dbReference type="InterPro" id="IPR003593">
    <property type="entry name" value="AAA+_ATPase"/>
</dbReference>
<dbReference type="PANTHER" id="PTHR46312">
    <property type="entry name" value="NACHT DOMAIN-CONTAINING PROTEIN"/>
    <property type="match status" value="1"/>
</dbReference>
<sequence>MTGHSKVHLRRIYPDSDNPDTKTDIDIIAIHGLDTKSPETWEFRNVKENTVQCNWLHHKEMLPSRVGRARIFTIDWPAEMFEGRHMAPKDPIEVARLLVSGVEQRLRPGERNQDRPIYFIASCLGGIMLIKALQIQEGKPILQCTRGITFLATPFYGTALAESEGFVKSVLSGLASKKQKNLNPLYFNFLSKLENGRLELVDQFLRLQKAYHFHIVTFYEGGYTNLSARILPKMLSRRIQHKKILVDRKSATLLGYDSLRLSERHHVMMNKFEGPCCTDYNLVVGKIQEHLGEIRKGTLVMQMAKALQDHYGKPGTLEIQRLSGRFLPMERYYINLLLVRETREEGNFTNEDRYAQLSSSFSLTSQLGVQTVDEDVRVDIKNLFERRSGGLEEPTRVFIRGRAGVGKTTLCKKIVHDFLHRKLWNNGFDYIFWLPLRGLKSLNKEAKNVTELLRWEFFRNDTQKGDAIAEEIWRKLHSTEDFKAVFLLDGLDEISDQLDRGNRVYKILESVMELPYVIVTSRPHVSLPECMRREGQFHLELETLGFDSPQVEEYIKGYYVDLELESRIDHQDTPEKILKYLKKYPLIRSLMRIPVQLDALCFTWKAFKNGPEPRTMTDLYNSMASQLWADYLERIKNEVQIKSRARKLEIDSRAKQDREKIEFLAFTGMHSNVIEFEGDHLDKIVSMIKIDPEKIFAQLLGELSFLRSSGGTSYAGSDQSYHFIHLTYQEYFAARYFARQWESKKEIECLHLISGERKSLSPALFLRDYKYQSRYGIFWRFVAGLLDSNPWNEVNLARLTRGSDIAEFFNTLDQRPLDLLGSSHQRLIMCCLSEVKSESFPSRKKLEHNLSNWLVFDCKMLLPGPDAQSPDKRLLGMRFGHRRALTLASEDEFPDGALADSLSETDEIKAIIFSSLKRRVQIPSEITDKAISLLEQTKSKNLATSIIRMIRHIEDLPARILPIIYNKLQSPDSSEAMSAKETLETQLPLSFLRDKIEDAKRPDRTLNSHECWVLGNRQYPVEIMNDLIGMLNNDNASVNDNAIEILKRHTFNFSETVLDTLWLQVQRHERHTQRQDLQTKQVQRSLQALSGQSELPSKFINLLLYFCRVGDRTYSAQAFALLLSLSQPPNEELSQYLASKALGTVETKWVRNPSGSRAWCKVELSETTVKNLVITLDSHAAGIMPGKHLILIQMEKRHNIEEPILRAILNGHDGYDAEGRKLAIRVLNHQMELPNQILVVNHILDTLDTGKSPQKAVLEALRIFKNYPHLPVKELERIRAYMNHTKLSIRKATLNTLGVQLNLTGELFNEISDCIEDPNTEIASGAMQAIINSPLMKSSVLREVLIKIKQRMRDSEEFRQAAVQALGQRSDLSEVSEDFVSLLLARLKNLIATSKDTDETHRLIRDITLGLGKQSHLSPHALEELAQICNSQTSRISAIDQLIYALSKMEGFHSHFLLCSHKERILLPLLGRSLRETLCWQISDGQSYLEEGNVVKIAGSSHCLRIKNIEEEMQMVRGKLGVPPVAVLSSSES</sequence>
<organism evidence="2 3">
    <name type="scientific">Penicillium brasilianum</name>
    <dbReference type="NCBI Taxonomy" id="104259"/>
    <lineage>
        <taxon>Eukaryota</taxon>
        <taxon>Fungi</taxon>
        <taxon>Dikarya</taxon>
        <taxon>Ascomycota</taxon>
        <taxon>Pezizomycotina</taxon>
        <taxon>Eurotiomycetes</taxon>
        <taxon>Eurotiomycetidae</taxon>
        <taxon>Eurotiales</taxon>
        <taxon>Aspergillaceae</taxon>
        <taxon>Penicillium</taxon>
    </lineage>
</organism>
<evidence type="ECO:0000313" key="2">
    <source>
        <dbReference type="EMBL" id="OOQ87523.1"/>
    </source>
</evidence>
<dbReference type="InterPro" id="IPR029058">
    <property type="entry name" value="AB_hydrolase_fold"/>
</dbReference>
<proteinExistence type="predicted"/>
<dbReference type="SUPFAM" id="SSF53474">
    <property type="entry name" value="alpha/beta-Hydrolases"/>
    <property type="match status" value="1"/>
</dbReference>
<comment type="caution">
    <text evidence="2">The sequence shown here is derived from an EMBL/GenBank/DDBJ whole genome shotgun (WGS) entry which is preliminary data.</text>
</comment>
<dbReference type="InterPro" id="IPR027417">
    <property type="entry name" value="P-loop_NTPase"/>
</dbReference>
<accession>A0A1S9RPT8</accession>